<evidence type="ECO:0000259" key="1">
    <source>
        <dbReference type="Pfam" id="PF19493"/>
    </source>
</evidence>
<protein>
    <recommendedName>
        <fullName evidence="1">Trypsin-co-occurring domain-containing protein</fullName>
    </recommendedName>
</protein>
<accession>A0ABX8QR14</accession>
<gene>
    <name evidence="2" type="ORF">AGRA3207_002083</name>
</gene>
<dbReference type="EMBL" id="CP059572">
    <property type="protein sequence ID" value="QXJ21246.1"/>
    <property type="molecule type" value="Genomic_DNA"/>
</dbReference>
<evidence type="ECO:0000313" key="2">
    <source>
        <dbReference type="EMBL" id="QXJ21246.1"/>
    </source>
</evidence>
<organism evidence="2 3">
    <name type="scientific">Actinomadura graeca</name>
    <dbReference type="NCBI Taxonomy" id="2750812"/>
    <lineage>
        <taxon>Bacteria</taxon>
        <taxon>Bacillati</taxon>
        <taxon>Actinomycetota</taxon>
        <taxon>Actinomycetes</taxon>
        <taxon>Streptosporangiales</taxon>
        <taxon>Thermomonosporaceae</taxon>
        <taxon>Actinomadura</taxon>
    </lineage>
</organism>
<evidence type="ECO:0000313" key="3">
    <source>
        <dbReference type="Proteomes" id="UP001049518"/>
    </source>
</evidence>
<name>A0ABX8QR14_9ACTN</name>
<reference evidence="2" key="1">
    <citation type="submission" date="2020-07" db="EMBL/GenBank/DDBJ databases">
        <authorList>
            <person name="Tarantini F.S."/>
            <person name="Hong K.W."/>
            <person name="Chan K.G."/>
        </authorList>
    </citation>
    <scope>NUCLEOTIDE SEQUENCE</scope>
    <source>
        <strain evidence="2">32-07</strain>
    </source>
</reference>
<dbReference type="InterPro" id="IPR045794">
    <property type="entry name" value="Trypco1"/>
</dbReference>
<dbReference type="NCBIfam" id="NF041216">
    <property type="entry name" value="CU044_2847_fam"/>
    <property type="match status" value="1"/>
</dbReference>
<feature type="domain" description="Trypsin-co-occurring" evidence="1">
    <location>
        <begin position="19"/>
        <end position="112"/>
    </location>
</feature>
<sequence>MPAGDGDTQVTELQRWDTDSGTIVVEGDDEMVGFAPVVRNPGEVARVVNVRFEEALKTFRDSAASALTVFRDDALRPDEIEIEFGLKLNAEAGAVLAKAAAEGHLKVTLRWAKDEAPGA</sequence>
<dbReference type="Proteomes" id="UP001049518">
    <property type="component" value="Chromosome"/>
</dbReference>
<proteinExistence type="predicted"/>
<keyword evidence="3" id="KW-1185">Reference proteome</keyword>
<dbReference type="Pfam" id="PF19493">
    <property type="entry name" value="Trypco1"/>
    <property type="match status" value="1"/>
</dbReference>